<keyword evidence="2" id="KW-1185">Reference proteome</keyword>
<evidence type="ECO:0000313" key="2">
    <source>
        <dbReference type="Proteomes" id="UP001162483"/>
    </source>
</evidence>
<evidence type="ECO:0000313" key="1">
    <source>
        <dbReference type="EMBL" id="CAI9617463.1"/>
    </source>
</evidence>
<reference evidence="1" key="1">
    <citation type="submission" date="2023-05" db="EMBL/GenBank/DDBJ databases">
        <authorList>
            <person name="Stuckert A."/>
        </authorList>
    </citation>
    <scope>NUCLEOTIDE SEQUENCE</scope>
</reference>
<dbReference type="Proteomes" id="UP001162483">
    <property type="component" value="Unassembled WGS sequence"/>
</dbReference>
<dbReference type="EMBL" id="CATNWA010020253">
    <property type="protein sequence ID" value="CAI9617463.1"/>
    <property type="molecule type" value="Genomic_DNA"/>
</dbReference>
<name>A0ABN9HCL0_9NEOB</name>
<organism evidence="1 2">
    <name type="scientific">Staurois parvus</name>
    <dbReference type="NCBI Taxonomy" id="386267"/>
    <lineage>
        <taxon>Eukaryota</taxon>
        <taxon>Metazoa</taxon>
        <taxon>Chordata</taxon>
        <taxon>Craniata</taxon>
        <taxon>Vertebrata</taxon>
        <taxon>Euteleostomi</taxon>
        <taxon>Amphibia</taxon>
        <taxon>Batrachia</taxon>
        <taxon>Anura</taxon>
        <taxon>Neobatrachia</taxon>
        <taxon>Ranoidea</taxon>
        <taxon>Ranidae</taxon>
        <taxon>Staurois</taxon>
    </lineage>
</organism>
<accession>A0ABN9HCL0</accession>
<gene>
    <name evidence="1" type="ORF">SPARVUS_LOCUS15554388</name>
</gene>
<protein>
    <submittedName>
        <fullName evidence="1">Uncharacterized protein</fullName>
    </submittedName>
</protein>
<proteinExistence type="predicted"/>
<comment type="caution">
    <text evidence="1">The sequence shown here is derived from an EMBL/GenBank/DDBJ whole genome shotgun (WGS) entry which is preliminary data.</text>
</comment>
<sequence>MPAACSLYNAGHRWVENRPICRPKIKSADFRIVSGRFGRPFFRDFGRFFW</sequence>